<dbReference type="InterPro" id="IPR035892">
    <property type="entry name" value="C2_domain_sf"/>
</dbReference>
<evidence type="ECO:0000256" key="5">
    <source>
        <dbReference type="ARBA" id="ARBA00022927"/>
    </source>
</evidence>
<dbReference type="InterPro" id="IPR014756">
    <property type="entry name" value="Ig_E-set"/>
</dbReference>
<gene>
    <name evidence="12" type="ORF">CcCBS67573_g07738</name>
</gene>
<dbReference type="AlphaFoldDB" id="A0A507ETL2"/>
<dbReference type="Proteomes" id="UP000320333">
    <property type="component" value="Unassembled WGS sequence"/>
</dbReference>
<dbReference type="EMBL" id="QEAP01000429">
    <property type="protein sequence ID" value="TPX66670.1"/>
    <property type="molecule type" value="Genomic_DNA"/>
</dbReference>
<keyword evidence="8" id="KW-0143">Chaperone</keyword>
<keyword evidence="4" id="KW-0256">Endoplasmic reticulum</keyword>
<evidence type="ECO:0000256" key="7">
    <source>
        <dbReference type="ARBA" id="ARBA00023136"/>
    </source>
</evidence>
<evidence type="ECO:0000256" key="10">
    <source>
        <dbReference type="SAM" id="Phobius"/>
    </source>
</evidence>
<sequence>MGAYEYDDNGTIFNYFVISFLSLVLVPATYSVLAAKKGQTAGTEGHVRGLPECPCDGCKLKRDRVARRKVAEKGFVSAKSLLLIVGWLVFAAVAYQTATTKIADAGLWDPYEILGVSTSATASEVKKAFRKLSLKYHPDKVTEESEKEAAAVVYNDLAKAQKVLTDDEARKTWDEFGHPDGRQALQLGIALPKYLVESKNNMMVLFVYGSVFGILMPLLVAKWWYTSKNMNNDKISHETMGTLYKEVKDQMRINTLLDVVFKADDLLDAVTYSKSEKAILESLGDQVSAEIGKYGIIFESRKKYIKVEDALLHKVQILLFSHFCRFQLPDPKLAAEQALVAERAALVVVGILQICAARFWLAPAIAAIELRQSIVQAVIPTKGPLGQLPHVTLETLKHFVTLKKRTTCPREIVELDDEVRKEAFSIMPSQHADEMSKVAEQYPIVRINKANFAVAGEEFITPGSIVTLTVQLEHITPSEARREKREGVIPVDVTPPTVAESEVKPPTWFDKQGLEPFPTHCPYFPTEKSSSWWVLMGNLENNRLISLGKVSNAGPPGAPPQTCKLQFQAPPNAGSWKFYVFVKNDCNMGCDLTIEMTLTVIDAPELSAEIIEDDISEPGEDTIAGQMAAIKSGKIPGESGAKGVRDDVDDSSDSDDSDSD</sequence>
<keyword evidence="13" id="KW-1185">Reference proteome</keyword>
<dbReference type="SUPFAM" id="SSF46565">
    <property type="entry name" value="Chaperone J-domain"/>
    <property type="match status" value="1"/>
</dbReference>
<evidence type="ECO:0000259" key="11">
    <source>
        <dbReference type="PROSITE" id="PS50076"/>
    </source>
</evidence>
<dbReference type="PRINTS" id="PR00625">
    <property type="entry name" value="JDOMAIN"/>
</dbReference>
<evidence type="ECO:0000313" key="12">
    <source>
        <dbReference type="EMBL" id="TPX66670.1"/>
    </source>
</evidence>
<feature type="transmembrane region" description="Helical" evidence="10">
    <location>
        <begin position="12"/>
        <end position="33"/>
    </location>
</feature>
<dbReference type="GO" id="GO:0031207">
    <property type="term" value="C:Sec62/Sec63 complex"/>
    <property type="evidence" value="ECO:0007669"/>
    <property type="project" value="TreeGrafter"/>
</dbReference>
<feature type="compositionally biased region" description="Acidic residues" evidence="9">
    <location>
        <begin position="647"/>
        <end position="660"/>
    </location>
</feature>
<dbReference type="Gene3D" id="1.10.287.110">
    <property type="entry name" value="DnaJ domain"/>
    <property type="match status" value="1"/>
</dbReference>
<dbReference type="Gene3D" id="1.10.3380.10">
    <property type="entry name" value="Sec63 N-terminal domain-like domain"/>
    <property type="match status" value="1"/>
</dbReference>
<evidence type="ECO:0000256" key="9">
    <source>
        <dbReference type="SAM" id="MobiDB-lite"/>
    </source>
</evidence>
<evidence type="ECO:0000256" key="2">
    <source>
        <dbReference type="ARBA" id="ARBA00022448"/>
    </source>
</evidence>
<dbReference type="SUPFAM" id="SSF81296">
    <property type="entry name" value="E set domains"/>
    <property type="match status" value="1"/>
</dbReference>
<evidence type="ECO:0000256" key="4">
    <source>
        <dbReference type="ARBA" id="ARBA00022824"/>
    </source>
</evidence>
<comment type="subcellular location">
    <subcellularLocation>
        <location evidence="1">Endoplasmic reticulum membrane</location>
        <topology evidence="1">Multi-pass membrane protein</topology>
    </subcellularLocation>
</comment>
<accession>A0A507ETL2</accession>
<keyword evidence="6 10" id="KW-1133">Transmembrane helix</keyword>
<keyword evidence="5" id="KW-0653">Protein transport</keyword>
<feature type="transmembrane region" description="Helical" evidence="10">
    <location>
        <begin position="202"/>
        <end position="225"/>
    </location>
</feature>
<reference evidence="12 13" key="1">
    <citation type="journal article" date="2019" name="Sci. Rep.">
        <title>Comparative genomics of chytrid fungi reveal insights into the obligate biotrophic and pathogenic lifestyle of Synchytrium endobioticum.</title>
        <authorList>
            <person name="van de Vossenberg B.T.L.H."/>
            <person name="Warris S."/>
            <person name="Nguyen H.D.T."/>
            <person name="van Gent-Pelzer M.P.E."/>
            <person name="Joly D.L."/>
            <person name="van de Geest H.C."/>
            <person name="Bonants P.J.M."/>
            <person name="Smith D.S."/>
            <person name="Levesque C.A."/>
            <person name="van der Lee T.A.J."/>
        </authorList>
    </citation>
    <scope>NUCLEOTIDE SEQUENCE [LARGE SCALE GENOMIC DNA]</scope>
    <source>
        <strain evidence="12 13">CBS 675.73</strain>
    </source>
</reference>
<evidence type="ECO:0000256" key="1">
    <source>
        <dbReference type="ARBA" id="ARBA00004477"/>
    </source>
</evidence>
<dbReference type="InterPro" id="IPR036869">
    <property type="entry name" value="J_dom_sf"/>
</dbReference>
<dbReference type="Gene3D" id="2.60.40.150">
    <property type="entry name" value="C2 domain"/>
    <property type="match status" value="1"/>
</dbReference>
<dbReference type="Pfam" id="PF02889">
    <property type="entry name" value="Sec63"/>
    <property type="match status" value="1"/>
</dbReference>
<protein>
    <recommendedName>
        <fullName evidence="11">J domain-containing protein</fullName>
    </recommendedName>
</protein>
<dbReference type="SUPFAM" id="SSF158702">
    <property type="entry name" value="Sec63 N-terminal domain-like"/>
    <property type="match status" value="1"/>
</dbReference>
<dbReference type="SMART" id="SM00271">
    <property type="entry name" value="DnaJ"/>
    <property type="match status" value="1"/>
</dbReference>
<proteinExistence type="predicted"/>
<evidence type="ECO:0000313" key="13">
    <source>
        <dbReference type="Proteomes" id="UP000320333"/>
    </source>
</evidence>
<evidence type="ECO:0000256" key="3">
    <source>
        <dbReference type="ARBA" id="ARBA00022692"/>
    </source>
</evidence>
<dbReference type="GO" id="GO:0008320">
    <property type="term" value="F:protein transmembrane transporter activity"/>
    <property type="evidence" value="ECO:0007669"/>
    <property type="project" value="TreeGrafter"/>
</dbReference>
<evidence type="ECO:0000256" key="8">
    <source>
        <dbReference type="ARBA" id="ARBA00023186"/>
    </source>
</evidence>
<dbReference type="GO" id="GO:0006614">
    <property type="term" value="P:SRP-dependent cotranslational protein targeting to membrane"/>
    <property type="evidence" value="ECO:0007669"/>
    <property type="project" value="TreeGrafter"/>
</dbReference>
<feature type="transmembrane region" description="Helical" evidence="10">
    <location>
        <begin position="74"/>
        <end position="95"/>
    </location>
</feature>
<dbReference type="PANTHER" id="PTHR24075">
    <property type="entry name" value="SEC63 DOMAIN-CONTAINING"/>
    <property type="match status" value="1"/>
</dbReference>
<comment type="caution">
    <text evidence="12">The sequence shown here is derived from an EMBL/GenBank/DDBJ whole genome shotgun (WGS) entry which is preliminary data.</text>
</comment>
<dbReference type="CDD" id="cd06257">
    <property type="entry name" value="DnaJ"/>
    <property type="match status" value="1"/>
</dbReference>
<keyword evidence="7 10" id="KW-0472">Membrane</keyword>
<dbReference type="InterPro" id="IPR001623">
    <property type="entry name" value="DnaJ_domain"/>
</dbReference>
<keyword evidence="2" id="KW-0813">Transport</keyword>
<feature type="region of interest" description="Disordered" evidence="9">
    <location>
        <begin position="631"/>
        <end position="660"/>
    </location>
</feature>
<dbReference type="Pfam" id="PF00226">
    <property type="entry name" value="DnaJ"/>
    <property type="match status" value="1"/>
</dbReference>
<name>A0A507ETL2_9FUNG</name>
<dbReference type="InterPro" id="IPR004179">
    <property type="entry name" value="Sec63-dom"/>
</dbReference>
<dbReference type="PROSITE" id="PS50076">
    <property type="entry name" value="DNAJ_2"/>
    <property type="match status" value="1"/>
</dbReference>
<dbReference type="OrthoDB" id="1734229at2759"/>
<dbReference type="GO" id="GO:0003723">
    <property type="term" value="F:RNA binding"/>
    <property type="evidence" value="ECO:0007669"/>
    <property type="project" value="TreeGrafter"/>
</dbReference>
<evidence type="ECO:0000256" key="6">
    <source>
        <dbReference type="ARBA" id="ARBA00022989"/>
    </source>
</evidence>
<keyword evidence="3 10" id="KW-0812">Transmembrane</keyword>
<organism evidence="12 13">
    <name type="scientific">Chytriomyces confervae</name>
    <dbReference type="NCBI Taxonomy" id="246404"/>
    <lineage>
        <taxon>Eukaryota</taxon>
        <taxon>Fungi</taxon>
        <taxon>Fungi incertae sedis</taxon>
        <taxon>Chytridiomycota</taxon>
        <taxon>Chytridiomycota incertae sedis</taxon>
        <taxon>Chytridiomycetes</taxon>
        <taxon>Chytridiales</taxon>
        <taxon>Chytriomycetaceae</taxon>
        <taxon>Chytriomyces</taxon>
    </lineage>
</organism>
<feature type="domain" description="J" evidence="11">
    <location>
        <begin position="109"/>
        <end position="177"/>
    </location>
</feature>
<dbReference type="GO" id="GO:0006620">
    <property type="term" value="P:post-translational protein targeting to endoplasmic reticulum membrane"/>
    <property type="evidence" value="ECO:0007669"/>
    <property type="project" value="TreeGrafter"/>
</dbReference>
<dbReference type="SMART" id="SM00973">
    <property type="entry name" value="Sec63"/>
    <property type="match status" value="1"/>
</dbReference>
<dbReference type="PANTHER" id="PTHR24075:SF0">
    <property type="entry name" value="TRANSLOCATION PROTEIN SEC63 HOMOLOG"/>
    <property type="match status" value="1"/>
</dbReference>
<dbReference type="STRING" id="246404.A0A507ETL2"/>